<feature type="transmembrane region" description="Helical" evidence="1">
    <location>
        <begin position="32"/>
        <end position="53"/>
    </location>
</feature>
<sequence length="109" mass="12629">MTMVFLPGTFLATLFAIPSLRWDSDSVIQDNFWVYWAFAIPATLLVLVFWVWLSDDGPTWPSLSFRKHRRANNMLKTPSPRDGPRQRKWAVASLVTALRHRIVPEKMSV</sequence>
<proteinExistence type="predicted"/>
<dbReference type="Proteomes" id="UP001321760">
    <property type="component" value="Unassembled WGS sequence"/>
</dbReference>
<reference evidence="2" key="2">
    <citation type="submission" date="2023-05" db="EMBL/GenBank/DDBJ databases">
        <authorList>
            <consortium name="Lawrence Berkeley National Laboratory"/>
            <person name="Steindorff A."/>
            <person name="Hensen N."/>
            <person name="Bonometti L."/>
            <person name="Westerberg I."/>
            <person name="Brannstrom I.O."/>
            <person name="Guillou S."/>
            <person name="Cros-Aarteil S."/>
            <person name="Calhoun S."/>
            <person name="Haridas S."/>
            <person name="Kuo A."/>
            <person name="Mondo S."/>
            <person name="Pangilinan J."/>
            <person name="Riley R."/>
            <person name="Labutti K."/>
            <person name="Andreopoulos B."/>
            <person name="Lipzen A."/>
            <person name="Chen C."/>
            <person name="Yanf M."/>
            <person name="Daum C."/>
            <person name="Ng V."/>
            <person name="Clum A."/>
            <person name="Ohm R."/>
            <person name="Martin F."/>
            <person name="Silar P."/>
            <person name="Natvig D."/>
            <person name="Lalanne C."/>
            <person name="Gautier V."/>
            <person name="Ament-Velasquez S.L."/>
            <person name="Kruys A."/>
            <person name="Hutchinson M.I."/>
            <person name="Powell A.J."/>
            <person name="Barry K."/>
            <person name="Miller A.N."/>
            <person name="Grigoriev I.V."/>
            <person name="Debuchy R."/>
            <person name="Gladieux P."/>
            <person name="Thoren M.H."/>
            <person name="Johannesson H."/>
        </authorList>
    </citation>
    <scope>NUCLEOTIDE SEQUENCE</scope>
    <source>
        <strain evidence="2">PSN243</strain>
    </source>
</reference>
<accession>A0AAV9GXH1</accession>
<evidence type="ECO:0008006" key="4">
    <source>
        <dbReference type="Google" id="ProtNLM"/>
    </source>
</evidence>
<keyword evidence="3" id="KW-1185">Reference proteome</keyword>
<organism evidence="2 3">
    <name type="scientific">Podospora aff. communis PSN243</name>
    <dbReference type="NCBI Taxonomy" id="3040156"/>
    <lineage>
        <taxon>Eukaryota</taxon>
        <taxon>Fungi</taxon>
        <taxon>Dikarya</taxon>
        <taxon>Ascomycota</taxon>
        <taxon>Pezizomycotina</taxon>
        <taxon>Sordariomycetes</taxon>
        <taxon>Sordariomycetidae</taxon>
        <taxon>Sordariales</taxon>
        <taxon>Podosporaceae</taxon>
        <taxon>Podospora</taxon>
    </lineage>
</organism>
<protein>
    <recommendedName>
        <fullName evidence="4">Transporter</fullName>
    </recommendedName>
</protein>
<evidence type="ECO:0000313" key="2">
    <source>
        <dbReference type="EMBL" id="KAK4452122.1"/>
    </source>
</evidence>
<keyword evidence="1" id="KW-0812">Transmembrane</keyword>
<gene>
    <name evidence="2" type="ORF">QBC34DRAFT_377619</name>
</gene>
<comment type="caution">
    <text evidence="2">The sequence shown here is derived from an EMBL/GenBank/DDBJ whole genome shotgun (WGS) entry which is preliminary data.</text>
</comment>
<evidence type="ECO:0000313" key="3">
    <source>
        <dbReference type="Proteomes" id="UP001321760"/>
    </source>
</evidence>
<name>A0AAV9GXH1_9PEZI</name>
<reference evidence="2" key="1">
    <citation type="journal article" date="2023" name="Mol. Phylogenet. Evol.">
        <title>Genome-scale phylogeny and comparative genomics of the fungal order Sordariales.</title>
        <authorList>
            <person name="Hensen N."/>
            <person name="Bonometti L."/>
            <person name="Westerberg I."/>
            <person name="Brannstrom I.O."/>
            <person name="Guillou S."/>
            <person name="Cros-Aarteil S."/>
            <person name="Calhoun S."/>
            <person name="Haridas S."/>
            <person name="Kuo A."/>
            <person name="Mondo S."/>
            <person name="Pangilinan J."/>
            <person name="Riley R."/>
            <person name="LaButti K."/>
            <person name="Andreopoulos B."/>
            <person name="Lipzen A."/>
            <person name="Chen C."/>
            <person name="Yan M."/>
            <person name="Daum C."/>
            <person name="Ng V."/>
            <person name="Clum A."/>
            <person name="Steindorff A."/>
            <person name="Ohm R.A."/>
            <person name="Martin F."/>
            <person name="Silar P."/>
            <person name="Natvig D.O."/>
            <person name="Lalanne C."/>
            <person name="Gautier V."/>
            <person name="Ament-Velasquez S.L."/>
            <person name="Kruys A."/>
            <person name="Hutchinson M.I."/>
            <person name="Powell A.J."/>
            <person name="Barry K."/>
            <person name="Miller A.N."/>
            <person name="Grigoriev I.V."/>
            <person name="Debuchy R."/>
            <person name="Gladieux P."/>
            <person name="Hiltunen Thoren M."/>
            <person name="Johannesson H."/>
        </authorList>
    </citation>
    <scope>NUCLEOTIDE SEQUENCE</scope>
    <source>
        <strain evidence="2">PSN243</strain>
    </source>
</reference>
<keyword evidence="1" id="KW-1133">Transmembrane helix</keyword>
<keyword evidence="1" id="KW-0472">Membrane</keyword>
<dbReference type="EMBL" id="MU865925">
    <property type="protein sequence ID" value="KAK4452122.1"/>
    <property type="molecule type" value="Genomic_DNA"/>
</dbReference>
<evidence type="ECO:0000256" key="1">
    <source>
        <dbReference type="SAM" id="Phobius"/>
    </source>
</evidence>
<dbReference type="AlphaFoldDB" id="A0AAV9GXH1"/>